<dbReference type="EMBL" id="CAKOGL010000008">
    <property type="protein sequence ID" value="CAH2089129.1"/>
    <property type="molecule type" value="Genomic_DNA"/>
</dbReference>
<keyword evidence="1" id="KW-0812">Transmembrane</keyword>
<reference evidence="2" key="1">
    <citation type="submission" date="2022-03" db="EMBL/GenBank/DDBJ databases">
        <authorList>
            <person name="Tunstrom K."/>
        </authorList>
    </citation>
    <scope>NUCLEOTIDE SEQUENCE</scope>
</reference>
<organism evidence="2 3">
    <name type="scientific">Euphydryas editha</name>
    <name type="common">Edith's checkerspot</name>
    <dbReference type="NCBI Taxonomy" id="104508"/>
    <lineage>
        <taxon>Eukaryota</taxon>
        <taxon>Metazoa</taxon>
        <taxon>Ecdysozoa</taxon>
        <taxon>Arthropoda</taxon>
        <taxon>Hexapoda</taxon>
        <taxon>Insecta</taxon>
        <taxon>Pterygota</taxon>
        <taxon>Neoptera</taxon>
        <taxon>Endopterygota</taxon>
        <taxon>Lepidoptera</taxon>
        <taxon>Glossata</taxon>
        <taxon>Ditrysia</taxon>
        <taxon>Papilionoidea</taxon>
        <taxon>Nymphalidae</taxon>
        <taxon>Nymphalinae</taxon>
        <taxon>Euphydryas</taxon>
    </lineage>
</organism>
<evidence type="ECO:0000256" key="1">
    <source>
        <dbReference type="SAM" id="Phobius"/>
    </source>
</evidence>
<gene>
    <name evidence="2" type="ORF">EEDITHA_LOCUS5217</name>
</gene>
<name>A0AAU9TQX9_EUPED</name>
<sequence length="156" mass="17147">MANDEVLGPRKTMFVLVIVVGCFAVLWPRILSPLILGHTSEQLKPNQFDRDAGCCEVIFEREVAVLELLNEVCSSALGEGNFTLKTAAECRKAVNETCGVDIAAFVKRNENVGKTTKMLMETIKNSNSSCLKQHFGVPIYSLSAHFGTGFFNQQDS</sequence>
<feature type="transmembrane region" description="Helical" evidence="1">
    <location>
        <begin position="12"/>
        <end position="31"/>
    </location>
</feature>
<evidence type="ECO:0008006" key="4">
    <source>
        <dbReference type="Google" id="ProtNLM"/>
    </source>
</evidence>
<protein>
    <recommendedName>
        <fullName evidence="4">Prolamin-like domain-containing protein</fullName>
    </recommendedName>
</protein>
<keyword evidence="3" id="KW-1185">Reference proteome</keyword>
<evidence type="ECO:0000313" key="2">
    <source>
        <dbReference type="EMBL" id="CAH2089129.1"/>
    </source>
</evidence>
<keyword evidence="1" id="KW-1133">Transmembrane helix</keyword>
<accession>A0AAU9TQX9</accession>
<comment type="caution">
    <text evidence="2">The sequence shown here is derived from an EMBL/GenBank/DDBJ whole genome shotgun (WGS) entry which is preliminary data.</text>
</comment>
<proteinExistence type="predicted"/>
<keyword evidence="1" id="KW-0472">Membrane</keyword>
<dbReference type="Proteomes" id="UP001153954">
    <property type="component" value="Unassembled WGS sequence"/>
</dbReference>
<dbReference type="AlphaFoldDB" id="A0AAU9TQX9"/>
<evidence type="ECO:0000313" key="3">
    <source>
        <dbReference type="Proteomes" id="UP001153954"/>
    </source>
</evidence>